<dbReference type="Pfam" id="PF03081">
    <property type="entry name" value="Exo70_C"/>
    <property type="match status" value="1"/>
</dbReference>
<feature type="domain" description="Exocyst complex subunit Exo70 C-terminal" evidence="5">
    <location>
        <begin position="256"/>
        <end position="623"/>
    </location>
</feature>
<keyword evidence="3" id="KW-0653">Protein transport</keyword>
<evidence type="ECO:0000256" key="4">
    <source>
        <dbReference type="SAM" id="MobiDB-lite"/>
    </source>
</evidence>
<protein>
    <recommendedName>
        <fullName evidence="3">Exocyst subunit Exo70 family protein</fullName>
    </recommendedName>
</protein>
<feature type="compositionally biased region" description="Low complexity" evidence="4">
    <location>
        <begin position="28"/>
        <end position="38"/>
    </location>
</feature>
<feature type="region of interest" description="Disordered" evidence="4">
    <location>
        <begin position="625"/>
        <end position="658"/>
    </location>
</feature>
<dbReference type="GO" id="GO:0006887">
    <property type="term" value="P:exocytosis"/>
    <property type="evidence" value="ECO:0000318"/>
    <property type="project" value="GO_Central"/>
</dbReference>
<dbReference type="InParanoid" id="A0A804KSX8"/>
<dbReference type="EnsemblPlants" id="Ma10_t05510.1">
    <property type="protein sequence ID" value="Ma10_p05510.1"/>
    <property type="gene ID" value="Ma10_g05510"/>
</dbReference>
<feature type="region of interest" description="Disordered" evidence="4">
    <location>
        <begin position="16"/>
        <end position="47"/>
    </location>
</feature>
<dbReference type="PANTHER" id="PTHR12542:SF17">
    <property type="entry name" value="EXOCYST SUBUNIT EXO70 FAMILY PROTEIN"/>
    <property type="match status" value="1"/>
</dbReference>
<dbReference type="Proteomes" id="UP000012960">
    <property type="component" value="Unplaced"/>
</dbReference>
<dbReference type="InterPro" id="IPR004140">
    <property type="entry name" value="Exo70"/>
</dbReference>
<dbReference type="OrthoDB" id="1922221at2759"/>
<dbReference type="SUPFAM" id="SSF74788">
    <property type="entry name" value="Cullin repeat-like"/>
    <property type="match status" value="1"/>
</dbReference>
<sequence>MTIKGLRRLLSSYSFGRHHHHHHHDRPSSASSPASYPHTTPPPPLQQQQLIAGGVMKDDVAAIEAILAKWEPDDAAYAKSSSLFHGDRAEACEYLAAVRDLQRAMLSFVSSDASSESSSHAALIRAQTLMQTAMRRLEKEFYQILAANRHRLDPESVSARSSTHSSASDDAEYDDVRGARNSMGDVEGAAAIAMDDLHAIAETMISVGYGKECVKVYKVLRKSIVDEGLYRLGFERLSPSQVHKLDWQVLEPKIRSWLGASRVAVSTLFSGERVLSDHVFASSDSIREAVFADISGDAAVQFLRFPESVAKCKRSTEKMFRILDLCEAVSELLPEIEPVFSFVSTAAVRDQALSAYSKLAETARAILADFEAAIHKEHSKSLPPGGGIHPLTRHAMDYVITLADYEPTLAEIFADFPLHTQSSLSDFFDSSYSESRPSSPAFSSSISSIDDGHGSEIAVRFAWLILVLLCKLDGKAAAYRDAGLSYLFLANNLQYIVNKVRSSRLWGMLGEEWTARHAAKARQHAAGYERVAWGKVLALVTAEEVSPGEARDRMRAFNAALEEACTAQAGWVVADAEMREEVRAAVRGMLLPAYRGFYEQWRVVLEGSGAVRFSPEEVRDRLAELFDGSDDSGSGSCSSYRLGSDSGSVRSEPSPRPI</sequence>
<keyword evidence="3" id="KW-0268">Exocytosis</keyword>
<reference evidence="6" key="1">
    <citation type="submission" date="2021-03" db="EMBL/GenBank/DDBJ databases">
        <authorList>
            <consortium name="Genoscope - CEA"/>
            <person name="William W."/>
        </authorList>
    </citation>
    <scope>NUCLEOTIDE SEQUENCE</scope>
    <source>
        <strain evidence="6">Doubled-haploid Pahang</strain>
    </source>
</reference>
<organism evidence="7 8">
    <name type="scientific">Musa acuminata subsp. malaccensis</name>
    <name type="common">Wild banana</name>
    <name type="synonym">Musa malaccensis</name>
    <dbReference type="NCBI Taxonomy" id="214687"/>
    <lineage>
        <taxon>Eukaryota</taxon>
        <taxon>Viridiplantae</taxon>
        <taxon>Streptophyta</taxon>
        <taxon>Embryophyta</taxon>
        <taxon>Tracheophyta</taxon>
        <taxon>Spermatophyta</taxon>
        <taxon>Magnoliopsida</taxon>
        <taxon>Liliopsida</taxon>
        <taxon>Zingiberales</taxon>
        <taxon>Musaceae</taxon>
        <taxon>Musa</taxon>
    </lineage>
</organism>
<dbReference type="InterPro" id="IPR046364">
    <property type="entry name" value="Exo70_C"/>
</dbReference>
<dbReference type="EMBL" id="HG996476">
    <property type="protein sequence ID" value="CAG1852584.1"/>
    <property type="molecule type" value="Genomic_DNA"/>
</dbReference>
<dbReference type="Pfam" id="PF20669">
    <property type="entry name" value="Exo70_N"/>
    <property type="match status" value="1"/>
</dbReference>
<accession>A0A804KSX8</accession>
<comment type="similarity">
    <text evidence="1 3">Belongs to the EXO70 family.</text>
</comment>
<dbReference type="OMA" id="ADDEMCE"/>
<reference evidence="7" key="2">
    <citation type="submission" date="2021-05" db="UniProtKB">
        <authorList>
            <consortium name="EnsemblPlants"/>
        </authorList>
    </citation>
    <scope>IDENTIFICATION</scope>
    <source>
        <strain evidence="7">subsp. malaccensis</strain>
    </source>
</reference>
<dbReference type="GO" id="GO:0015031">
    <property type="term" value="P:protein transport"/>
    <property type="evidence" value="ECO:0007669"/>
    <property type="project" value="UniProtKB-KW"/>
</dbReference>
<name>A0A804KSX8_MUSAM</name>
<dbReference type="GO" id="GO:0000145">
    <property type="term" value="C:exocyst"/>
    <property type="evidence" value="ECO:0000318"/>
    <property type="project" value="GO_Central"/>
</dbReference>
<dbReference type="FunCoup" id="A0A804KSX8">
    <property type="interactions" value="19"/>
</dbReference>
<dbReference type="AlphaFoldDB" id="A0A804KSX8"/>
<feature type="compositionally biased region" description="Basic residues" evidence="4">
    <location>
        <begin position="16"/>
        <end position="25"/>
    </location>
</feature>
<dbReference type="Gramene" id="Ma10_t05510.1">
    <property type="protein sequence ID" value="Ma10_p05510.1"/>
    <property type="gene ID" value="Ma10_g05510"/>
</dbReference>
<dbReference type="PANTHER" id="PTHR12542">
    <property type="entry name" value="EXOCYST COMPLEX PROTEIN EXO70"/>
    <property type="match status" value="1"/>
</dbReference>
<evidence type="ECO:0000313" key="8">
    <source>
        <dbReference type="Proteomes" id="UP000012960"/>
    </source>
</evidence>
<comment type="function">
    <text evidence="3">Component of the exocyst complex.</text>
</comment>
<keyword evidence="2 3" id="KW-0813">Transport</keyword>
<keyword evidence="8" id="KW-1185">Reference proteome</keyword>
<evidence type="ECO:0000256" key="1">
    <source>
        <dbReference type="ARBA" id="ARBA00006756"/>
    </source>
</evidence>
<proteinExistence type="inferred from homology"/>
<evidence type="ECO:0000259" key="5">
    <source>
        <dbReference type="Pfam" id="PF03081"/>
    </source>
</evidence>
<evidence type="ECO:0000313" key="6">
    <source>
        <dbReference type="EMBL" id="CAG1852584.1"/>
    </source>
</evidence>
<feature type="compositionally biased region" description="Low complexity" evidence="4">
    <location>
        <begin position="631"/>
        <end position="648"/>
    </location>
</feature>
<dbReference type="InterPro" id="IPR016159">
    <property type="entry name" value="Cullin_repeat-like_dom_sf"/>
</dbReference>
<dbReference type="GO" id="GO:0005546">
    <property type="term" value="F:phosphatidylinositol-4,5-bisphosphate binding"/>
    <property type="evidence" value="ECO:0007669"/>
    <property type="project" value="InterPro"/>
</dbReference>
<evidence type="ECO:0000256" key="3">
    <source>
        <dbReference type="RuleBase" id="RU365026"/>
    </source>
</evidence>
<gene>
    <name evidence="6" type="ORF">GSMUA_308100.1</name>
</gene>
<dbReference type="Gene3D" id="1.20.1280.170">
    <property type="entry name" value="Exocyst complex component Exo70"/>
    <property type="match status" value="1"/>
</dbReference>
<evidence type="ECO:0000256" key="2">
    <source>
        <dbReference type="ARBA" id="ARBA00022448"/>
    </source>
</evidence>
<evidence type="ECO:0000313" key="7">
    <source>
        <dbReference type="EnsemblPlants" id="Ma10_p05510.1"/>
    </source>
</evidence>